<dbReference type="HOGENOM" id="CLU_1518292_0_0_1"/>
<gene>
    <name evidence="3" type="ORF">NEQG_00427</name>
</gene>
<dbReference type="EMBL" id="GL870876">
    <property type="protein sequence ID" value="EIJ89657.1"/>
    <property type="molecule type" value="Genomic_DNA"/>
</dbReference>
<dbReference type="InParanoid" id="I3EKB0"/>
<name>I3EKB0_NEMP3</name>
<dbReference type="Gene3D" id="2.160.20.70">
    <property type="match status" value="1"/>
</dbReference>
<dbReference type="OMA" id="ENITRCN"/>
<evidence type="ECO:0000313" key="4">
    <source>
        <dbReference type="Proteomes" id="UP000002872"/>
    </source>
</evidence>
<sequence length="177" mass="20311">MPSTLESLLKSYKELEIAKSKYEKGLIKEKIRELEASLKINPIPAVSKEVQVSRILTIENTQKRIDKVLRLENVDKKELNIEEEYDTARIANITECTLHLRTAHSTHISQTRNSILYIMAQQIRLYGCADLIIYAYTATGVFIEDSVNIQVLEYLPDTLPPYKNNLSMHDFNAVNTI</sequence>
<dbReference type="Proteomes" id="UP000002872">
    <property type="component" value="Unassembled WGS sequence"/>
</dbReference>
<accession>I3EKB0</accession>
<dbReference type="AlphaFoldDB" id="I3EKB0"/>
<dbReference type="Pfam" id="PF07986">
    <property type="entry name" value="TBCC"/>
    <property type="match status" value="1"/>
</dbReference>
<dbReference type="OrthoDB" id="194775at2759"/>
<keyword evidence="4" id="KW-1185">Reference proteome</keyword>
<comment type="similarity">
    <text evidence="1">Belongs to the TBCC family.</text>
</comment>
<dbReference type="PROSITE" id="PS51329">
    <property type="entry name" value="C_CAP_COFACTOR_C"/>
    <property type="match status" value="1"/>
</dbReference>
<evidence type="ECO:0000313" key="3">
    <source>
        <dbReference type="EMBL" id="EIJ89657.1"/>
    </source>
</evidence>
<proteinExistence type="inferred from homology"/>
<dbReference type="VEuPathDB" id="MicrosporidiaDB:NEQG_00427"/>
<reference evidence="3" key="1">
    <citation type="submission" date="2011-01" db="EMBL/GenBank/DDBJ databases">
        <title>The Genome Sequence of Nematocida parisii strain ERTm3.</title>
        <authorList>
            <consortium name="The Broad Institute Genome Sequencing Platform"/>
            <consortium name="The Broad Institute Genome Sequencing Center for Infectious Disease"/>
            <person name="Cuomo C."/>
            <person name="Troemel E."/>
            <person name="Young S.K."/>
            <person name="Zeng Q."/>
            <person name="Gargeya S."/>
            <person name="Fitzgerald M."/>
            <person name="Haas B."/>
            <person name="Abouelleil A."/>
            <person name="Alvarado L."/>
            <person name="Arachchi H.M."/>
            <person name="Berlin A."/>
            <person name="Chapman S.B."/>
            <person name="Gearin G."/>
            <person name="Goldberg J."/>
            <person name="Griggs A."/>
            <person name="Gujja S."/>
            <person name="Hansen M."/>
            <person name="Heiman D."/>
            <person name="Howarth C."/>
            <person name="Larimer J."/>
            <person name="Lui A."/>
            <person name="MacDonald P.J.P."/>
            <person name="McCowen C."/>
            <person name="Montmayeur A."/>
            <person name="Murphy C."/>
            <person name="Neiman D."/>
            <person name="Pearson M."/>
            <person name="Priest M."/>
            <person name="Roberts A."/>
            <person name="Saif S."/>
            <person name="Shea T."/>
            <person name="Sisk P."/>
            <person name="Stolte C."/>
            <person name="Sykes S."/>
            <person name="Wortman J."/>
            <person name="Nusbaum C."/>
            <person name="Birren B."/>
        </authorList>
    </citation>
    <scope>NUCLEOTIDE SEQUENCE</scope>
    <source>
        <strain evidence="3">ERTm3</strain>
    </source>
</reference>
<dbReference type="InterPro" id="IPR016098">
    <property type="entry name" value="CAP/MinC_C"/>
</dbReference>
<dbReference type="InterPro" id="IPR012945">
    <property type="entry name" value="Tubulin-bd_cofactor_C_dom"/>
</dbReference>
<feature type="domain" description="C-CAP/cofactor C-like" evidence="2">
    <location>
        <begin position="44"/>
        <end position="173"/>
    </location>
</feature>
<dbReference type="InterPro" id="IPR017901">
    <property type="entry name" value="C-CAP_CF_C-like"/>
</dbReference>
<protein>
    <recommendedName>
        <fullName evidence="2">C-CAP/cofactor C-like domain-containing protein</fullName>
    </recommendedName>
</protein>
<evidence type="ECO:0000259" key="2">
    <source>
        <dbReference type="PROSITE" id="PS51329"/>
    </source>
</evidence>
<organism evidence="3 4">
    <name type="scientific">Nematocida parisii (strain ERTm3)</name>
    <name type="common">Nematode killer fungus</name>
    <dbReference type="NCBI Taxonomy" id="935791"/>
    <lineage>
        <taxon>Eukaryota</taxon>
        <taxon>Fungi</taxon>
        <taxon>Fungi incertae sedis</taxon>
        <taxon>Microsporidia</taxon>
        <taxon>Nematocida</taxon>
    </lineage>
</organism>
<evidence type="ECO:0000256" key="1">
    <source>
        <dbReference type="ARBA" id="ARBA00008848"/>
    </source>
</evidence>